<accession>M0QF49</accession>
<dbReference type="STRING" id="1223545.GS4_06_00590"/>
<name>M0QF49_9ACTN</name>
<evidence type="ECO:0000256" key="1">
    <source>
        <dbReference type="SAM" id="SignalP"/>
    </source>
</evidence>
<dbReference type="OrthoDB" id="9798539at2"/>
<dbReference type="Pfam" id="PF13449">
    <property type="entry name" value="Phytase-like"/>
    <property type="match status" value="1"/>
</dbReference>
<dbReference type="RefSeq" id="WP_007618149.1">
    <property type="nucleotide sequence ID" value="NZ_BANX01000006.1"/>
</dbReference>
<dbReference type="InterPro" id="IPR027372">
    <property type="entry name" value="Phytase-like_dom"/>
</dbReference>
<evidence type="ECO:0000259" key="2">
    <source>
        <dbReference type="Pfam" id="PF13449"/>
    </source>
</evidence>
<sequence length="338" mass="35135">MRIRYWGAALLAAVAVASSGAIAPASAAPAPSVIARYLNSVDVTPLIPAPLFGAISGIDSVGGGNYSLISTDVGRMGPARYYTARVPVDQGGQISGAPFFNGGGTVLGPGNIPVLPGGAQFEGIRKLGADYVVVSGGANQFVRVIGALGTFQRDLPLPRAYQAGRTTGLNGQRGLTGVAVGPRGQVSVLTAGGLKQDPGRSARLLTFGKRGTTEFVYRTDADKVAANVIAVNSTDYLVVERGKGRITRIYWTSTRGATNVAGKAKLSGAETPMIKKSVFSSAPVPRLAIGNVSGMAWGPWLPDTPWAKTRSRSLMLVTNDGFNGPTRLHALEFVTPKR</sequence>
<dbReference type="AlphaFoldDB" id="M0QF49"/>
<feature type="domain" description="Phytase-like" evidence="2">
    <location>
        <begin position="51"/>
        <end position="304"/>
    </location>
</feature>
<evidence type="ECO:0000313" key="4">
    <source>
        <dbReference type="Proteomes" id="UP000011666"/>
    </source>
</evidence>
<evidence type="ECO:0000313" key="3">
    <source>
        <dbReference type="EMBL" id="GAC67213.1"/>
    </source>
</evidence>
<protein>
    <recommendedName>
        <fullName evidence="2">Phytase-like domain-containing protein</fullName>
    </recommendedName>
</protein>
<dbReference type="eggNOG" id="COG4222">
    <property type="taxonomic scope" value="Bacteria"/>
</dbReference>
<keyword evidence="4" id="KW-1185">Reference proteome</keyword>
<feature type="signal peptide" evidence="1">
    <location>
        <begin position="1"/>
        <end position="27"/>
    </location>
</feature>
<gene>
    <name evidence="3" type="ORF">GS4_06_00590</name>
</gene>
<dbReference type="Proteomes" id="UP000011666">
    <property type="component" value="Unassembled WGS sequence"/>
</dbReference>
<feature type="chain" id="PRO_5004003593" description="Phytase-like domain-containing protein" evidence="1">
    <location>
        <begin position="28"/>
        <end position="338"/>
    </location>
</feature>
<reference evidence="3 4" key="1">
    <citation type="submission" date="2013-01" db="EMBL/GenBank/DDBJ databases">
        <title>Whole genome shotgun sequence of Gordonia soli NBRC 108243.</title>
        <authorList>
            <person name="Isaki-Nakamura S."/>
            <person name="Hosoyama A."/>
            <person name="Tsuchikane K."/>
            <person name="Ando Y."/>
            <person name="Baba S."/>
            <person name="Ohji S."/>
            <person name="Hamada M."/>
            <person name="Tamura T."/>
            <person name="Yamazoe A."/>
            <person name="Yamazaki S."/>
            <person name="Fujita N."/>
        </authorList>
    </citation>
    <scope>NUCLEOTIDE SEQUENCE [LARGE SCALE GENOMIC DNA]</scope>
    <source>
        <strain evidence="3 4">NBRC 108243</strain>
    </source>
</reference>
<keyword evidence="1" id="KW-0732">Signal</keyword>
<organism evidence="3 4">
    <name type="scientific">Gordonia soli NBRC 108243</name>
    <dbReference type="NCBI Taxonomy" id="1223545"/>
    <lineage>
        <taxon>Bacteria</taxon>
        <taxon>Bacillati</taxon>
        <taxon>Actinomycetota</taxon>
        <taxon>Actinomycetes</taxon>
        <taxon>Mycobacteriales</taxon>
        <taxon>Gordoniaceae</taxon>
        <taxon>Gordonia</taxon>
    </lineage>
</organism>
<dbReference type="EMBL" id="BANX01000006">
    <property type="protein sequence ID" value="GAC67213.1"/>
    <property type="molecule type" value="Genomic_DNA"/>
</dbReference>
<comment type="caution">
    <text evidence="3">The sequence shown here is derived from an EMBL/GenBank/DDBJ whole genome shotgun (WGS) entry which is preliminary data.</text>
</comment>
<proteinExistence type="predicted"/>